<sequence>SHLLPSSPIVEVASPLPPKHFSYLTNGPKYVPPCQSRFSSGTIDKIILREYNHIIQSFEKGLTKNCISASDQRAKDFFTGIDDLLRRLHTNTLSPKLLARAQYEHRIMKSTQRQIKKSNVIIRITDKSKVFHLGSVQDYHEKALQYMQDTNAYREITSSINPYQQHVQTVLALIDPMLKKGEINRELWKQYMRPNSVTTELAHLYFVPKPHKIGTPLRPIVSSIKAATTGVSHFLDILLRPLFNRVTKDTTFINGIDFVRQLERYRMNGQLLPMTLFVTFDVTNLYTMIPRDGAIFALQKFLR</sequence>
<feature type="non-terminal residue" evidence="2">
    <location>
        <position position="1"/>
    </location>
</feature>
<dbReference type="AlphaFoldDB" id="A0A820FKT8"/>
<proteinExistence type="predicted"/>
<gene>
    <name evidence="2" type="ORF">FNK824_LOCUS39136</name>
</gene>
<comment type="caution">
    <text evidence="2">The sequence shown here is derived from an EMBL/GenBank/DDBJ whole genome shotgun (WGS) entry which is preliminary data.</text>
</comment>
<dbReference type="PANTHER" id="PTHR21301">
    <property type="entry name" value="REVERSE TRANSCRIPTASE"/>
    <property type="match status" value="1"/>
</dbReference>
<evidence type="ECO:0000313" key="2">
    <source>
        <dbReference type="EMBL" id="CAF4262635.1"/>
    </source>
</evidence>
<evidence type="ECO:0000259" key="1">
    <source>
        <dbReference type="PROSITE" id="PS50878"/>
    </source>
</evidence>
<name>A0A820FKT8_9BILA</name>
<feature type="domain" description="Reverse transcriptase" evidence="1">
    <location>
        <begin position="188"/>
        <end position="303"/>
    </location>
</feature>
<reference evidence="2" key="1">
    <citation type="submission" date="2021-02" db="EMBL/GenBank/DDBJ databases">
        <authorList>
            <person name="Nowell W R."/>
        </authorList>
    </citation>
    <scope>NUCLEOTIDE SEQUENCE</scope>
</reference>
<protein>
    <recommendedName>
        <fullName evidence="1">Reverse transcriptase domain-containing protein</fullName>
    </recommendedName>
</protein>
<feature type="non-terminal residue" evidence="2">
    <location>
        <position position="303"/>
    </location>
</feature>
<dbReference type="InterPro" id="IPR000477">
    <property type="entry name" value="RT_dom"/>
</dbReference>
<accession>A0A820FKT8</accession>
<dbReference type="PROSITE" id="PS50878">
    <property type="entry name" value="RT_POL"/>
    <property type="match status" value="1"/>
</dbReference>
<dbReference type="EMBL" id="CAJOBE010024421">
    <property type="protein sequence ID" value="CAF4262635.1"/>
    <property type="molecule type" value="Genomic_DNA"/>
</dbReference>
<dbReference type="Proteomes" id="UP000663874">
    <property type="component" value="Unassembled WGS sequence"/>
</dbReference>
<organism evidence="2 3">
    <name type="scientific">Rotaria sordida</name>
    <dbReference type="NCBI Taxonomy" id="392033"/>
    <lineage>
        <taxon>Eukaryota</taxon>
        <taxon>Metazoa</taxon>
        <taxon>Spiralia</taxon>
        <taxon>Gnathifera</taxon>
        <taxon>Rotifera</taxon>
        <taxon>Eurotatoria</taxon>
        <taxon>Bdelloidea</taxon>
        <taxon>Philodinida</taxon>
        <taxon>Philodinidae</taxon>
        <taxon>Rotaria</taxon>
    </lineage>
</organism>
<evidence type="ECO:0000313" key="3">
    <source>
        <dbReference type="Proteomes" id="UP000663874"/>
    </source>
</evidence>
<dbReference type="PANTHER" id="PTHR21301:SF10">
    <property type="entry name" value="REVERSE TRANSCRIPTASE DOMAIN-CONTAINING PROTEIN"/>
    <property type="match status" value="1"/>
</dbReference>